<keyword evidence="2" id="KW-1185">Reference proteome</keyword>
<organism evidence="1 2">
    <name type="scientific">Williamsia sterculiae</name>
    <dbReference type="NCBI Taxonomy" id="1344003"/>
    <lineage>
        <taxon>Bacteria</taxon>
        <taxon>Bacillati</taxon>
        <taxon>Actinomycetota</taxon>
        <taxon>Actinomycetes</taxon>
        <taxon>Mycobacteriales</taxon>
        <taxon>Nocardiaceae</taxon>
        <taxon>Williamsia</taxon>
    </lineage>
</organism>
<proteinExistence type="predicted"/>
<dbReference type="Proteomes" id="UP000186218">
    <property type="component" value="Unassembled WGS sequence"/>
</dbReference>
<evidence type="ECO:0000313" key="1">
    <source>
        <dbReference type="EMBL" id="SIR79367.1"/>
    </source>
</evidence>
<evidence type="ECO:0000313" key="2">
    <source>
        <dbReference type="Proteomes" id="UP000186218"/>
    </source>
</evidence>
<dbReference type="EMBL" id="FTNT01000002">
    <property type="protein sequence ID" value="SIR79367.1"/>
    <property type="molecule type" value="Genomic_DNA"/>
</dbReference>
<reference evidence="1 2" key="1">
    <citation type="submission" date="2017-01" db="EMBL/GenBank/DDBJ databases">
        <authorList>
            <person name="Mah S.A."/>
            <person name="Swanson W.J."/>
            <person name="Moy G.W."/>
            <person name="Vacquier V.D."/>
        </authorList>
    </citation>
    <scope>NUCLEOTIDE SEQUENCE [LARGE SCALE GENOMIC DNA]</scope>
    <source>
        <strain evidence="1 2">CPCC 203464</strain>
    </source>
</reference>
<dbReference type="STRING" id="1344003.SAMN05445060_0909"/>
<dbReference type="RefSeq" id="WP_076476934.1">
    <property type="nucleotide sequence ID" value="NZ_FTNT01000002.1"/>
</dbReference>
<dbReference type="AlphaFoldDB" id="A0A1N7DU27"/>
<protein>
    <submittedName>
        <fullName evidence="1">Uncharacterized protein</fullName>
    </submittedName>
</protein>
<gene>
    <name evidence="1" type="ORF">SAMN05445060_0909</name>
</gene>
<name>A0A1N7DU27_9NOCA</name>
<accession>A0A1N7DU27</accession>
<sequence>MRPADQIEAAAAAAVRGITDAERAFHAEQRRIAALAQGPGDTFGAPIFERLQREADIAAVTPQVLLPVDEMGASPHSRTADPER</sequence>